<dbReference type="AlphaFoldDB" id="D3BN50"/>
<feature type="compositionally biased region" description="Polar residues" evidence="14">
    <location>
        <begin position="297"/>
        <end position="310"/>
    </location>
</feature>
<dbReference type="InterPro" id="IPR011009">
    <property type="entry name" value="Kinase-like_dom_sf"/>
</dbReference>
<evidence type="ECO:0000256" key="14">
    <source>
        <dbReference type="SAM" id="MobiDB-lite"/>
    </source>
</evidence>
<dbReference type="GO" id="GO:0005524">
    <property type="term" value="F:ATP binding"/>
    <property type="evidence" value="ECO:0007669"/>
    <property type="project" value="UniProtKB-UniRule"/>
</dbReference>
<evidence type="ECO:0000256" key="4">
    <source>
        <dbReference type="ARBA" id="ARBA00022741"/>
    </source>
</evidence>
<evidence type="ECO:0000256" key="11">
    <source>
        <dbReference type="PIRSR" id="PIRSR630616-3"/>
    </source>
</evidence>
<comment type="caution">
    <text evidence="16">The sequence shown here is derived from an EMBL/GenBank/DDBJ whole genome shotgun (WGS) entry which is preliminary data.</text>
</comment>
<proteinExistence type="inferred from homology"/>
<name>D3BN50_HETP5</name>
<keyword evidence="17" id="KW-1185">Reference proteome</keyword>
<evidence type="ECO:0000256" key="12">
    <source>
        <dbReference type="PROSITE-ProRule" id="PRU10141"/>
    </source>
</evidence>
<comment type="catalytic activity">
    <reaction evidence="8">
        <text>L-seryl-[protein] + ATP = O-phospho-L-seryl-[protein] + ADP + H(+)</text>
        <dbReference type="Rhea" id="RHEA:17989"/>
        <dbReference type="Rhea" id="RHEA-COMP:9863"/>
        <dbReference type="Rhea" id="RHEA-COMP:11604"/>
        <dbReference type="ChEBI" id="CHEBI:15378"/>
        <dbReference type="ChEBI" id="CHEBI:29999"/>
        <dbReference type="ChEBI" id="CHEBI:30616"/>
        <dbReference type="ChEBI" id="CHEBI:83421"/>
        <dbReference type="ChEBI" id="CHEBI:456216"/>
        <dbReference type="EC" id="2.7.11.1"/>
    </reaction>
</comment>
<dbReference type="SMART" id="SM00220">
    <property type="entry name" value="S_TKc"/>
    <property type="match status" value="1"/>
</dbReference>
<keyword evidence="5" id="KW-0418">Kinase</keyword>
<dbReference type="OMA" id="GMISEWR"/>
<dbReference type="PROSITE" id="PS50011">
    <property type="entry name" value="PROTEIN_KINASE_DOM"/>
    <property type="match status" value="1"/>
</dbReference>
<feature type="binding site" evidence="10">
    <location>
        <position position="154"/>
    </location>
    <ligand>
        <name>ATP</name>
        <dbReference type="ChEBI" id="CHEBI:30616"/>
    </ligand>
</feature>
<dbReference type="Proteomes" id="UP000001396">
    <property type="component" value="Unassembled WGS sequence"/>
</dbReference>
<keyword evidence="3" id="KW-0808">Transferase</keyword>
<reference evidence="16 17" key="1">
    <citation type="journal article" date="2011" name="Genome Res.">
        <title>Phylogeny-wide analysis of social amoeba genomes highlights ancient origins for complex intercellular communication.</title>
        <authorList>
            <person name="Heidel A.J."/>
            <person name="Lawal H.M."/>
            <person name="Felder M."/>
            <person name="Schilde C."/>
            <person name="Helps N.R."/>
            <person name="Tunggal B."/>
            <person name="Rivero F."/>
            <person name="John U."/>
            <person name="Schleicher M."/>
            <person name="Eichinger L."/>
            <person name="Platzer M."/>
            <person name="Noegel A.A."/>
            <person name="Schaap P."/>
            <person name="Gloeckner G."/>
        </authorList>
    </citation>
    <scope>NUCLEOTIDE SEQUENCE [LARGE SCALE GENOMIC DNA]</scope>
    <source>
        <strain evidence="17">ATCC 26659 / Pp 5 / PN500</strain>
    </source>
</reference>
<dbReference type="EC" id="2.7.11.1" evidence="1"/>
<feature type="compositionally biased region" description="Low complexity" evidence="14">
    <location>
        <begin position="311"/>
        <end position="323"/>
    </location>
</feature>
<keyword evidence="4 10" id="KW-0547">Nucleotide-binding</keyword>
<evidence type="ECO:0000256" key="5">
    <source>
        <dbReference type="ARBA" id="ARBA00022777"/>
    </source>
</evidence>
<protein>
    <recommendedName>
        <fullName evidence="1">non-specific serine/threonine protein kinase</fullName>
        <ecNumber evidence="1">2.7.11.1</ecNumber>
    </recommendedName>
</protein>
<dbReference type="FunFam" id="3.30.200.20:FF:000042">
    <property type="entry name" value="Aurora kinase A"/>
    <property type="match status" value="1"/>
</dbReference>
<dbReference type="InParanoid" id="D3BN50"/>
<evidence type="ECO:0000256" key="6">
    <source>
        <dbReference type="ARBA" id="ARBA00022840"/>
    </source>
</evidence>
<dbReference type="STRING" id="670386.D3BN50"/>
<comment type="similarity">
    <text evidence="13">Belongs to the protein kinase superfamily.</text>
</comment>
<evidence type="ECO:0000256" key="7">
    <source>
        <dbReference type="ARBA" id="ARBA00047899"/>
    </source>
</evidence>
<sequence length="410" mass="46148">MPNTESSIYDDYDITDIIGEGTFSSVTLATHRKSGKRYAVKIIDKECINNSQRREMVDWEIAILSKCRHPNIVEFYEHFESDQDICLVLEWIPNGDLFDRIVKKGVFTEEESRLTMKSLFSAVDYLHERSLVHRDLKPENILFNSEEGDVKLADFGLSKYYEESVGMESACGTPAYSAPEINNNKVYRKGVDMWSCGCILYFILFGKPPFYHNDESEIYKLVSTGKWSFPSNQHEYSDDVKDMIRGLLEHDPAKRLTAKKALSHRWITQVQQDPSPLLSSVPSPLLVQSREINNTSSLATTPDLQRSLTLSGSGSSSGIGNSNYLTSSNSGIENAPPPSPNKLRGSNSSSTPIPIKKHGLLRSSLNSSIEAHRFNALTPPRGTTKNCLFGIFEESQHQQQQQQFSSDDEE</sequence>
<dbReference type="FunFam" id="1.10.510.10:FF:000571">
    <property type="entry name" value="Maternal embryonic leucine zipper kinase"/>
    <property type="match status" value="1"/>
</dbReference>
<comment type="catalytic activity">
    <reaction evidence="7">
        <text>L-threonyl-[protein] + ATP = O-phospho-L-threonyl-[protein] + ADP + H(+)</text>
        <dbReference type="Rhea" id="RHEA:46608"/>
        <dbReference type="Rhea" id="RHEA-COMP:11060"/>
        <dbReference type="Rhea" id="RHEA-COMP:11605"/>
        <dbReference type="ChEBI" id="CHEBI:15378"/>
        <dbReference type="ChEBI" id="CHEBI:30013"/>
        <dbReference type="ChEBI" id="CHEBI:30616"/>
        <dbReference type="ChEBI" id="CHEBI:61977"/>
        <dbReference type="ChEBI" id="CHEBI:456216"/>
        <dbReference type="EC" id="2.7.11.1"/>
    </reaction>
</comment>
<feature type="active site" description="Proton acceptor" evidence="9">
    <location>
        <position position="135"/>
    </location>
</feature>
<organism evidence="16 17">
    <name type="scientific">Heterostelium pallidum (strain ATCC 26659 / Pp 5 / PN500)</name>
    <name type="common">Cellular slime mold</name>
    <name type="synonym">Polysphondylium pallidum</name>
    <dbReference type="NCBI Taxonomy" id="670386"/>
    <lineage>
        <taxon>Eukaryota</taxon>
        <taxon>Amoebozoa</taxon>
        <taxon>Evosea</taxon>
        <taxon>Eumycetozoa</taxon>
        <taxon>Dictyostelia</taxon>
        <taxon>Acytosteliales</taxon>
        <taxon>Acytosteliaceae</taxon>
        <taxon>Heterostelium</taxon>
    </lineage>
</organism>
<dbReference type="PROSITE" id="PS00108">
    <property type="entry name" value="PROTEIN_KINASE_ST"/>
    <property type="match status" value="1"/>
</dbReference>
<dbReference type="RefSeq" id="XP_020429541.1">
    <property type="nucleotide sequence ID" value="XM_020583354.1"/>
</dbReference>
<dbReference type="PROSITE" id="PS00107">
    <property type="entry name" value="PROTEIN_KINASE_ATP"/>
    <property type="match status" value="1"/>
</dbReference>
<feature type="domain" description="Protein kinase" evidence="15">
    <location>
        <begin position="12"/>
        <end position="267"/>
    </location>
</feature>
<dbReference type="InterPro" id="IPR030616">
    <property type="entry name" value="Aur-like"/>
</dbReference>
<feature type="cross-link" description="Glycyl lysine isopeptide (Lys-Gly) (interchain with G-Cter in SUMO2)" evidence="11">
    <location>
        <position position="137"/>
    </location>
</feature>
<evidence type="ECO:0000256" key="8">
    <source>
        <dbReference type="ARBA" id="ARBA00048679"/>
    </source>
</evidence>
<evidence type="ECO:0000256" key="2">
    <source>
        <dbReference type="ARBA" id="ARBA00022527"/>
    </source>
</evidence>
<feature type="binding site" evidence="10 12">
    <location>
        <position position="41"/>
    </location>
    <ligand>
        <name>ATP</name>
        <dbReference type="ChEBI" id="CHEBI:30616"/>
    </ligand>
</feature>
<feature type="region of interest" description="Disordered" evidence="14">
    <location>
        <begin position="297"/>
        <end position="359"/>
    </location>
</feature>
<evidence type="ECO:0000259" key="15">
    <source>
        <dbReference type="PROSITE" id="PS50011"/>
    </source>
</evidence>
<keyword evidence="6 10" id="KW-0067">ATP-binding</keyword>
<accession>D3BN50</accession>
<dbReference type="SUPFAM" id="SSF56112">
    <property type="entry name" value="Protein kinase-like (PK-like)"/>
    <property type="match status" value="1"/>
</dbReference>
<gene>
    <name evidence="16" type="ORF">PPL_12628</name>
</gene>
<dbReference type="PANTHER" id="PTHR24350">
    <property type="entry name" value="SERINE/THREONINE-PROTEIN KINASE IAL-RELATED"/>
    <property type="match status" value="1"/>
</dbReference>
<evidence type="ECO:0000256" key="10">
    <source>
        <dbReference type="PIRSR" id="PIRSR630616-2"/>
    </source>
</evidence>
<dbReference type="InterPro" id="IPR017441">
    <property type="entry name" value="Protein_kinase_ATP_BS"/>
</dbReference>
<evidence type="ECO:0000256" key="3">
    <source>
        <dbReference type="ARBA" id="ARBA00022679"/>
    </source>
</evidence>
<dbReference type="GeneID" id="31368095"/>
<dbReference type="EMBL" id="ADBJ01000043">
    <property type="protein sequence ID" value="EFA77412.1"/>
    <property type="molecule type" value="Genomic_DNA"/>
</dbReference>
<feature type="binding site" evidence="10">
    <location>
        <begin position="139"/>
        <end position="140"/>
    </location>
    <ligand>
        <name>ATP</name>
        <dbReference type="ChEBI" id="CHEBI:30616"/>
    </ligand>
</feature>
<dbReference type="Pfam" id="PF00069">
    <property type="entry name" value="Pkinase"/>
    <property type="match status" value="1"/>
</dbReference>
<dbReference type="InterPro" id="IPR008271">
    <property type="entry name" value="Ser/Thr_kinase_AS"/>
</dbReference>
<dbReference type="InterPro" id="IPR000719">
    <property type="entry name" value="Prot_kinase_dom"/>
</dbReference>
<keyword evidence="2 13" id="KW-0723">Serine/threonine-protein kinase</keyword>
<evidence type="ECO:0000256" key="9">
    <source>
        <dbReference type="PIRSR" id="PIRSR630616-1"/>
    </source>
</evidence>
<dbReference type="GO" id="GO:0004674">
    <property type="term" value="F:protein serine/threonine kinase activity"/>
    <property type="evidence" value="ECO:0007669"/>
    <property type="project" value="UniProtKB-KW"/>
</dbReference>
<evidence type="ECO:0000256" key="13">
    <source>
        <dbReference type="RuleBase" id="RU000304"/>
    </source>
</evidence>
<evidence type="ECO:0000256" key="1">
    <source>
        <dbReference type="ARBA" id="ARBA00012513"/>
    </source>
</evidence>
<evidence type="ECO:0000313" key="16">
    <source>
        <dbReference type="EMBL" id="EFA77412.1"/>
    </source>
</evidence>
<dbReference type="Gene3D" id="1.10.510.10">
    <property type="entry name" value="Transferase(Phosphotransferase) domain 1"/>
    <property type="match status" value="1"/>
</dbReference>
<evidence type="ECO:0000313" key="17">
    <source>
        <dbReference type="Proteomes" id="UP000001396"/>
    </source>
</evidence>
<dbReference type="CDD" id="cd05117">
    <property type="entry name" value="STKc_CAMK"/>
    <property type="match status" value="1"/>
</dbReference>